<dbReference type="EMBL" id="PDLN01000016">
    <property type="protein sequence ID" value="RDW64116.1"/>
    <property type="molecule type" value="Genomic_DNA"/>
</dbReference>
<keyword evidence="5" id="KW-1185">Reference proteome</keyword>
<accession>A0A3D8QQM5</accession>
<feature type="region of interest" description="Disordered" evidence="3">
    <location>
        <begin position="285"/>
        <end position="531"/>
    </location>
</feature>
<feature type="compositionally biased region" description="Basic residues" evidence="3">
    <location>
        <begin position="179"/>
        <end position="189"/>
    </location>
</feature>
<evidence type="ECO:0000256" key="1">
    <source>
        <dbReference type="ARBA" id="ARBA00004123"/>
    </source>
</evidence>
<organism evidence="4 5">
    <name type="scientific">Coleophoma crateriformis</name>
    <dbReference type="NCBI Taxonomy" id="565419"/>
    <lineage>
        <taxon>Eukaryota</taxon>
        <taxon>Fungi</taxon>
        <taxon>Dikarya</taxon>
        <taxon>Ascomycota</taxon>
        <taxon>Pezizomycotina</taxon>
        <taxon>Leotiomycetes</taxon>
        <taxon>Helotiales</taxon>
        <taxon>Dermateaceae</taxon>
        <taxon>Coleophoma</taxon>
    </lineage>
</organism>
<feature type="compositionally biased region" description="Polar residues" evidence="3">
    <location>
        <begin position="657"/>
        <end position="674"/>
    </location>
</feature>
<feature type="compositionally biased region" description="Polar residues" evidence="3">
    <location>
        <begin position="197"/>
        <end position="217"/>
    </location>
</feature>
<evidence type="ECO:0000313" key="5">
    <source>
        <dbReference type="Proteomes" id="UP000256328"/>
    </source>
</evidence>
<feature type="compositionally biased region" description="Low complexity" evidence="3">
    <location>
        <begin position="296"/>
        <end position="305"/>
    </location>
</feature>
<dbReference type="InterPro" id="IPR045138">
    <property type="entry name" value="MeCP2/MBD4"/>
</dbReference>
<feature type="compositionally biased region" description="Low complexity" evidence="3">
    <location>
        <begin position="609"/>
        <end position="637"/>
    </location>
</feature>
<dbReference type="OrthoDB" id="10265068at2759"/>
<dbReference type="AlphaFoldDB" id="A0A3D8QQM5"/>
<feature type="compositionally biased region" description="Basic and acidic residues" evidence="3">
    <location>
        <begin position="428"/>
        <end position="439"/>
    </location>
</feature>
<feature type="region of interest" description="Disordered" evidence="3">
    <location>
        <begin position="546"/>
        <end position="591"/>
    </location>
</feature>
<evidence type="ECO:0000313" key="4">
    <source>
        <dbReference type="EMBL" id="RDW64116.1"/>
    </source>
</evidence>
<feature type="compositionally biased region" description="Basic and acidic residues" evidence="3">
    <location>
        <begin position="755"/>
        <end position="764"/>
    </location>
</feature>
<dbReference type="InterPro" id="IPR011257">
    <property type="entry name" value="DNA_glycosylase"/>
</dbReference>
<dbReference type="Gene3D" id="1.10.340.30">
    <property type="entry name" value="Hypothetical protein, domain 2"/>
    <property type="match status" value="1"/>
</dbReference>
<feature type="compositionally biased region" description="Basic residues" evidence="3">
    <location>
        <begin position="501"/>
        <end position="510"/>
    </location>
</feature>
<feature type="compositionally biased region" description="Basic and acidic residues" evidence="3">
    <location>
        <begin position="447"/>
        <end position="461"/>
    </location>
</feature>
<dbReference type="PANTHER" id="PTHR15074">
    <property type="entry name" value="METHYL-CPG-BINDING PROTEIN"/>
    <property type="match status" value="1"/>
</dbReference>
<gene>
    <name evidence="4" type="ORF">BP5796_10618</name>
</gene>
<proteinExistence type="predicted"/>
<dbReference type="GO" id="GO:0003677">
    <property type="term" value="F:DNA binding"/>
    <property type="evidence" value="ECO:0007669"/>
    <property type="project" value="InterPro"/>
</dbReference>
<feature type="compositionally biased region" description="Polar residues" evidence="3">
    <location>
        <begin position="825"/>
        <end position="840"/>
    </location>
</feature>
<feature type="compositionally biased region" description="Acidic residues" evidence="3">
    <location>
        <begin position="724"/>
        <end position="736"/>
    </location>
</feature>
<reference evidence="4 5" key="1">
    <citation type="journal article" date="2018" name="IMA Fungus">
        <title>IMA Genome-F 9: Draft genome sequence of Annulohypoxylon stygium, Aspergillus mulundensis, Berkeleyomyces basicola (syn. Thielaviopsis basicola), Ceratocystis smalleyi, two Cercospora beticola strains, Coleophoma cylindrospora, Fusarium fracticaudum, Phialophora cf. hyalina, and Morchella septimelata.</title>
        <authorList>
            <person name="Wingfield B.D."/>
            <person name="Bills G.F."/>
            <person name="Dong Y."/>
            <person name="Huang W."/>
            <person name="Nel W.J."/>
            <person name="Swalarsk-Parry B.S."/>
            <person name="Vaghefi N."/>
            <person name="Wilken P.M."/>
            <person name="An Z."/>
            <person name="de Beer Z.W."/>
            <person name="De Vos L."/>
            <person name="Chen L."/>
            <person name="Duong T.A."/>
            <person name="Gao Y."/>
            <person name="Hammerbacher A."/>
            <person name="Kikkert J.R."/>
            <person name="Li Y."/>
            <person name="Li H."/>
            <person name="Li K."/>
            <person name="Li Q."/>
            <person name="Liu X."/>
            <person name="Ma X."/>
            <person name="Naidoo K."/>
            <person name="Pethybridge S.J."/>
            <person name="Sun J."/>
            <person name="Steenkamp E.T."/>
            <person name="van der Nest M.A."/>
            <person name="van Wyk S."/>
            <person name="Wingfield M.J."/>
            <person name="Xiong C."/>
            <person name="Yue Q."/>
            <person name="Zhang X."/>
        </authorList>
    </citation>
    <scope>NUCLEOTIDE SEQUENCE [LARGE SCALE GENOMIC DNA]</scope>
    <source>
        <strain evidence="4 5">BP5796</strain>
    </source>
</reference>
<evidence type="ECO:0000256" key="2">
    <source>
        <dbReference type="ARBA" id="ARBA00023242"/>
    </source>
</evidence>
<comment type="subcellular location">
    <subcellularLocation>
        <location evidence="1">Nucleus</location>
    </subcellularLocation>
</comment>
<dbReference type="GO" id="GO:0006281">
    <property type="term" value="P:DNA repair"/>
    <property type="evidence" value="ECO:0007669"/>
    <property type="project" value="InterPro"/>
</dbReference>
<feature type="compositionally biased region" description="Basic and acidic residues" evidence="3">
    <location>
        <begin position="339"/>
        <end position="361"/>
    </location>
</feature>
<evidence type="ECO:0000256" key="3">
    <source>
        <dbReference type="SAM" id="MobiDB-lite"/>
    </source>
</evidence>
<feature type="compositionally biased region" description="Basic residues" evidence="3">
    <location>
        <begin position="313"/>
        <end position="324"/>
    </location>
</feature>
<keyword evidence="2" id="KW-0539">Nucleus</keyword>
<dbReference type="PANTHER" id="PTHR15074:SF0">
    <property type="entry name" value="METHYL-CPG-BINDING DOMAIN PROTEIN 4-LIKE PROTEIN"/>
    <property type="match status" value="1"/>
</dbReference>
<dbReference type="GO" id="GO:0005634">
    <property type="term" value="C:nucleus"/>
    <property type="evidence" value="ECO:0007669"/>
    <property type="project" value="UniProtKB-SubCell"/>
</dbReference>
<feature type="compositionally biased region" description="Low complexity" evidence="3">
    <location>
        <begin position="218"/>
        <end position="233"/>
    </location>
</feature>
<comment type="caution">
    <text evidence="4">The sequence shown here is derived from an EMBL/GenBank/DDBJ whole genome shotgun (WGS) entry which is preliminary data.</text>
</comment>
<name>A0A3D8QQM5_9HELO</name>
<dbReference type="SUPFAM" id="SSF48150">
    <property type="entry name" value="DNA-glycosylase"/>
    <property type="match status" value="1"/>
</dbReference>
<feature type="region of interest" description="Disordered" evidence="3">
    <location>
        <begin position="824"/>
        <end position="865"/>
    </location>
</feature>
<sequence length="1154" mass="127685">MQNTPHVLPSAKGLMFSQQLQPFAIPQAGTMELDSEAKGLVTKFAKIHLLKLRRQNGPDRRKMYAMDVYQYARTVGPHFGVIWAKEKVIHNEAVFRKYLWSNAQALPRDTVYTGFHNVNAKENADLIATLSMEDAGFWKEIERLQAKNGGSQLTSSQKRKRSNSDASSQPANSEIGEKQRKRQRKRVRKNKDGTLRQPKTITPTDAASLEQSIGSIVSNGTNTNTPSTASSSTEATGKIDPEAEAKKLRKEAKKLRLQQQKQADTETSLAQEIVENVAVQDPVLATKNMENERPGSAATSSTTTSHKVGEKLSRKKKRNQKKLKSTATESTYFASTDGLKSKIVEKKSEDENKEAETDKKPAGSTKARKRNKNKNILTEPPTLHDASKYYPDYPDTEKLSVKTATDVQSQITSTGKNKNETAAKANSSKKEPVPKEKKANLSPMERVAAEMEAEKEAKRVSETVAEESASRITELGPKTTPVEQNNVKPEVLNSTEDNPQKSKRRSRGRRSIGQTQVEDSQPEAPPLIDSAEDMVIDTLREAEKLSTETIGSIDNTPIPMDVTEESKNSVEQPAQAVDSAAQGDSLELDNEKPVLAEVEVVATEKLTVEEPVAAAPVAVEQAQLEPTPATEVPETTTKQATPEDEGLPAKSSRRKTNPLTELPNNSQESASGSQPLDVIEQEDVKTAGPQYDLSSELSDPPTTPSSIPQGLLYTPSPAKTPEDATADLEAQQEDDDASQRKSNCGVSKLSFAPKSSHEFVDMPKPKRRKSSPFKNESAGFNMKLEHACEAGEVTDGDLGEASFFEDRMLRSACKAKRAPAKSPYFTPTASVSKTQKSKMTIDTEPATPQRASSVSPSKKSPKKRSPVGIISCIPFPPLSAEHFGLIQEKLASDPFRLLVAVTFLIRTHGKHAIPVFYELMDQYPTPESLVEADKVDIIPIIRHLGLQNQRATTYQTYAKIWLENPPVKGKRYGVRDYPSKGDGRDVKKDEVLDDADERFGWEIGHMTQGPYAIDSWRIFCRDRCRGLALGWNGEGVEDKSFQPEWMRVLPLDKELRAYLRWMWLKEGFEWDPFTGEKEIASEELQKAAMAGRIAWDDMGGMRILDEADAGIMLGDTNALEDQVRVEGPEEVTTVTANKVEMEMHPEQSELSQQS</sequence>
<dbReference type="Proteomes" id="UP000256328">
    <property type="component" value="Unassembled WGS sequence"/>
</dbReference>
<feature type="compositionally biased region" description="Polar residues" evidence="3">
    <location>
        <begin position="402"/>
        <end position="416"/>
    </location>
</feature>
<feature type="compositionally biased region" description="Polar residues" evidence="3">
    <location>
        <begin position="481"/>
        <end position="497"/>
    </location>
</feature>
<feature type="region of interest" description="Disordered" evidence="3">
    <location>
        <begin position="608"/>
        <end position="777"/>
    </location>
</feature>
<protein>
    <recommendedName>
        <fullName evidence="6">HhH-GPD domain-containing protein</fullName>
    </recommendedName>
</protein>
<feature type="region of interest" description="Disordered" evidence="3">
    <location>
        <begin position="148"/>
        <end position="241"/>
    </location>
</feature>
<evidence type="ECO:0008006" key="6">
    <source>
        <dbReference type="Google" id="ProtNLM"/>
    </source>
</evidence>
<dbReference type="GO" id="GO:0003824">
    <property type="term" value="F:catalytic activity"/>
    <property type="evidence" value="ECO:0007669"/>
    <property type="project" value="InterPro"/>
</dbReference>